<evidence type="ECO:0000313" key="3">
    <source>
        <dbReference type="Proteomes" id="UP001431221"/>
    </source>
</evidence>
<proteinExistence type="predicted"/>
<organism evidence="2 3">
    <name type="scientific">Roseibium sediminicola</name>
    <dbReference type="NCBI Taxonomy" id="2933272"/>
    <lineage>
        <taxon>Bacteria</taxon>
        <taxon>Pseudomonadati</taxon>
        <taxon>Pseudomonadota</taxon>
        <taxon>Alphaproteobacteria</taxon>
        <taxon>Hyphomicrobiales</taxon>
        <taxon>Stappiaceae</taxon>
        <taxon>Roseibium</taxon>
    </lineage>
</organism>
<dbReference type="InterPro" id="IPR024559">
    <property type="entry name" value="DUF3846"/>
</dbReference>
<keyword evidence="3" id="KW-1185">Reference proteome</keyword>
<accession>A0ABT0GZZ0</accession>
<name>A0ABT0GZZ0_9HYPH</name>
<evidence type="ECO:0000259" key="1">
    <source>
        <dbReference type="Pfam" id="PF12957"/>
    </source>
</evidence>
<feature type="domain" description="DUF3846" evidence="1">
    <location>
        <begin position="28"/>
        <end position="94"/>
    </location>
</feature>
<dbReference type="RefSeq" id="WP_248157925.1">
    <property type="nucleotide sequence ID" value="NZ_JALNMJ010000020.1"/>
</dbReference>
<protein>
    <recommendedName>
        <fullName evidence="1">DUF3846 domain-containing protein</fullName>
    </recommendedName>
</protein>
<dbReference type="Proteomes" id="UP001431221">
    <property type="component" value="Unassembled WGS sequence"/>
</dbReference>
<dbReference type="EMBL" id="JALNMJ010000020">
    <property type="protein sequence ID" value="MCK7615009.1"/>
    <property type="molecule type" value="Genomic_DNA"/>
</dbReference>
<sequence length="146" mass="16173">MTSTSVTVTAFFYDSFSGAIADISLNKKSYIDEIKRRIKCGLFDVVRIDDHHEIFLDDNGLTDGLHTIAQLKKFPNPLAGNFVIVGRGETGDIAEPRMTVEEIAALLTVYRPVMDTEMTTLEGPDLIGFGCRVSKSGWKKARRSSL</sequence>
<gene>
    <name evidence="2" type="ORF">M0H32_22825</name>
</gene>
<comment type="caution">
    <text evidence="2">The sequence shown here is derived from an EMBL/GenBank/DDBJ whole genome shotgun (WGS) entry which is preliminary data.</text>
</comment>
<reference evidence="2" key="1">
    <citation type="submission" date="2022-04" db="EMBL/GenBank/DDBJ databases">
        <title>Roseibium sp. CAU 1639 isolated from mud.</title>
        <authorList>
            <person name="Kim W."/>
        </authorList>
    </citation>
    <scope>NUCLEOTIDE SEQUENCE</scope>
    <source>
        <strain evidence="2">CAU 1639</strain>
    </source>
</reference>
<dbReference type="Pfam" id="PF12957">
    <property type="entry name" value="DUF3846"/>
    <property type="match status" value="1"/>
</dbReference>
<evidence type="ECO:0000313" key="2">
    <source>
        <dbReference type="EMBL" id="MCK7615009.1"/>
    </source>
</evidence>